<keyword evidence="8" id="KW-1185">Reference proteome</keyword>
<evidence type="ECO:0000313" key="7">
    <source>
        <dbReference type="EMBL" id="TVY19289.1"/>
    </source>
</evidence>
<dbReference type="GO" id="GO:0000209">
    <property type="term" value="P:protein polyubiquitination"/>
    <property type="evidence" value="ECO:0007669"/>
    <property type="project" value="TreeGrafter"/>
</dbReference>
<dbReference type="InterPro" id="IPR015943">
    <property type="entry name" value="WD40/YVTN_repeat-like_dom_sf"/>
</dbReference>
<evidence type="ECO:0000313" key="8">
    <source>
        <dbReference type="Proteomes" id="UP000469559"/>
    </source>
</evidence>
<name>A0A8T9BLV1_9HELO</name>
<dbReference type="InterPro" id="IPR019775">
    <property type="entry name" value="WD40_repeat_CS"/>
</dbReference>
<evidence type="ECO:0000256" key="3">
    <source>
        <dbReference type="ARBA" id="ARBA00022763"/>
    </source>
</evidence>
<dbReference type="EMBL" id="QGMF01000116">
    <property type="protein sequence ID" value="TVY19289.1"/>
    <property type="molecule type" value="Genomic_DNA"/>
</dbReference>
<dbReference type="PRINTS" id="PR00320">
    <property type="entry name" value="GPROTEINBRPT"/>
</dbReference>
<dbReference type="Gene3D" id="2.130.10.10">
    <property type="entry name" value="YVTN repeat-like/Quinoprotein amine dehydrogenase"/>
    <property type="match status" value="1"/>
</dbReference>
<dbReference type="PANTHER" id="PTHR46202:SF1">
    <property type="entry name" value="DNA EXCISION REPAIR PROTEIN ERCC-8"/>
    <property type="match status" value="1"/>
</dbReference>
<evidence type="ECO:0000256" key="6">
    <source>
        <dbReference type="SAM" id="MobiDB-lite"/>
    </source>
</evidence>
<evidence type="ECO:0000256" key="4">
    <source>
        <dbReference type="ARBA" id="ARBA00023204"/>
    </source>
</evidence>
<evidence type="ECO:0000256" key="5">
    <source>
        <dbReference type="PROSITE-ProRule" id="PRU00221"/>
    </source>
</evidence>
<dbReference type="PROSITE" id="PS50294">
    <property type="entry name" value="WD_REPEATS_REGION"/>
    <property type="match status" value="3"/>
</dbReference>
<protein>
    <submittedName>
        <fullName evidence="7">DNA excision repair protein ckn1</fullName>
    </submittedName>
</protein>
<keyword evidence="3" id="KW-0227">DNA damage</keyword>
<feature type="compositionally biased region" description="Basic and acidic residues" evidence="6">
    <location>
        <begin position="427"/>
        <end position="438"/>
    </location>
</feature>
<dbReference type="Pfam" id="PF00400">
    <property type="entry name" value="WD40"/>
    <property type="match status" value="4"/>
</dbReference>
<proteinExistence type="predicted"/>
<dbReference type="OrthoDB" id="361494at2759"/>
<gene>
    <name evidence="7" type="primary">ckn1</name>
    <name evidence="7" type="ORF">LARI1_G004817</name>
</gene>
<comment type="caution">
    <text evidence="7">The sequence shown here is derived from an EMBL/GenBank/DDBJ whole genome shotgun (WGS) entry which is preliminary data.</text>
</comment>
<keyword evidence="2" id="KW-0677">Repeat</keyword>
<dbReference type="AlphaFoldDB" id="A0A8T9BLV1"/>
<dbReference type="GO" id="GO:0000109">
    <property type="term" value="C:nucleotide-excision repair complex"/>
    <property type="evidence" value="ECO:0007669"/>
    <property type="project" value="TreeGrafter"/>
</dbReference>
<dbReference type="InterPro" id="IPR036322">
    <property type="entry name" value="WD40_repeat_dom_sf"/>
</dbReference>
<dbReference type="InterPro" id="IPR042238">
    <property type="entry name" value="Rad28/ERCC8/Ckn1/ATCSA-1"/>
</dbReference>
<dbReference type="SUPFAM" id="SSF50978">
    <property type="entry name" value="WD40 repeat-like"/>
    <property type="match status" value="1"/>
</dbReference>
<dbReference type="SMART" id="SM00320">
    <property type="entry name" value="WD40"/>
    <property type="match status" value="5"/>
</dbReference>
<dbReference type="GO" id="GO:0031464">
    <property type="term" value="C:Cul4A-RING E3 ubiquitin ligase complex"/>
    <property type="evidence" value="ECO:0007669"/>
    <property type="project" value="TreeGrafter"/>
</dbReference>
<dbReference type="InterPro" id="IPR001680">
    <property type="entry name" value="WD40_rpt"/>
</dbReference>
<dbReference type="PROSITE" id="PS50082">
    <property type="entry name" value="WD_REPEATS_2"/>
    <property type="match status" value="3"/>
</dbReference>
<accession>A0A8T9BLV1</accession>
<organism evidence="7 8">
    <name type="scientific">Lachnellula arida</name>
    <dbReference type="NCBI Taxonomy" id="1316785"/>
    <lineage>
        <taxon>Eukaryota</taxon>
        <taxon>Fungi</taxon>
        <taxon>Dikarya</taxon>
        <taxon>Ascomycota</taxon>
        <taxon>Pezizomycotina</taxon>
        <taxon>Leotiomycetes</taxon>
        <taxon>Helotiales</taxon>
        <taxon>Lachnaceae</taxon>
        <taxon>Lachnellula</taxon>
    </lineage>
</organism>
<sequence length="467" mass="50937">MNQLLLERSTGLLSPQRFARILTTQRIYAVQSCSTLRFDGGEKEVIIPEHDVSQPSTGLEPVAPKLWAHQAGVTALAVDIENRLLLSGGLDSSIRLWDLEDCPTDAKLTLKPTAAISRAASAHKFGITHLSFYPFDSAAFLSSSYDHHLKLYATENQAVSADFDLKSIIYTHALSPIAQHVLVACATQHPAVRLVDLRSGANTHSLAGHHGALLSLAWSPTLDYILASGGVDGTVRLWDIRKSSGQLGVLDMEDSTGIAGTDGMGKSSRSRDTGMAHHGAVNGLTWTDDGYHLVSAGHDERARVWNAATGANTLASFGPTLKNGHLSTLPLIISPTASTPAGQELLFYPSERELLVFELHQGRLVKRLKVPGPNIASVRSRTGERNIKNRITGLVFRGQADGIYSAHTDGQIRAWLPKTAEDKRLEIEEEDSLKRHAQDDEDEDGRRKRQVLNDVFTDLTRQKISFG</sequence>
<dbReference type="PROSITE" id="PS00678">
    <property type="entry name" value="WD_REPEATS_1"/>
    <property type="match status" value="3"/>
</dbReference>
<dbReference type="InterPro" id="IPR020472">
    <property type="entry name" value="WD40_PAC1"/>
</dbReference>
<keyword evidence="4" id="KW-0234">DNA repair</keyword>
<keyword evidence="1 5" id="KW-0853">WD repeat</keyword>
<dbReference type="GO" id="GO:0043161">
    <property type="term" value="P:proteasome-mediated ubiquitin-dependent protein catabolic process"/>
    <property type="evidence" value="ECO:0007669"/>
    <property type="project" value="TreeGrafter"/>
</dbReference>
<feature type="repeat" description="WD" evidence="5">
    <location>
        <begin position="274"/>
        <end position="315"/>
    </location>
</feature>
<evidence type="ECO:0000256" key="2">
    <source>
        <dbReference type="ARBA" id="ARBA00022737"/>
    </source>
</evidence>
<reference evidence="7 8" key="1">
    <citation type="submission" date="2018-05" db="EMBL/GenBank/DDBJ databases">
        <title>Whole genome sequencing for identification of molecular markers to develop diagnostic detection tools for the regulated plant pathogen Lachnellula willkommii.</title>
        <authorList>
            <person name="Giroux E."/>
            <person name="Bilodeau G."/>
        </authorList>
    </citation>
    <scope>NUCLEOTIDE SEQUENCE [LARGE SCALE GENOMIC DNA]</scope>
    <source>
        <strain evidence="7 8">CBS 203.66</strain>
    </source>
</reference>
<evidence type="ECO:0000256" key="1">
    <source>
        <dbReference type="ARBA" id="ARBA00022574"/>
    </source>
</evidence>
<dbReference type="PANTHER" id="PTHR46202">
    <property type="entry name" value="DNA EXCISION REPAIR PROTEIN ERCC-8"/>
    <property type="match status" value="1"/>
</dbReference>
<feature type="repeat" description="WD" evidence="5">
    <location>
        <begin position="206"/>
        <end position="241"/>
    </location>
</feature>
<feature type="region of interest" description="Disordered" evidence="6">
    <location>
        <begin position="427"/>
        <end position="448"/>
    </location>
</feature>
<feature type="repeat" description="WD" evidence="5">
    <location>
        <begin position="66"/>
        <end position="100"/>
    </location>
</feature>
<dbReference type="GO" id="GO:0006283">
    <property type="term" value="P:transcription-coupled nucleotide-excision repair"/>
    <property type="evidence" value="ECO:0007669"/>
    <property type="project" value="InterPro"/>
</dbReference>
<dbReference type="Proteomes" id="UP000469559">
    <property type="component" value="Unassembled WGS sequence"/>
</dbReference>